<dbReference type="HOGENOM" id="CLU_000384_6_0_1"/>
<dbReference type="FunFam" id="1.10.340.70:FF:000001">
    <property type="entry name" value="Retrovirus-related Pol polyprotein from transposon gypsy-like Protein"/>
    <property type="match status" value="1"/>
</dbReference>
<protein>
    <recommendedName>
        <fullName evidence="1">Gypsy retrotransposon integrase-like protein 1</fullName>
    </recommendedName>
</protein>
<reference evidence="3" key="3">
    <citation type="submission" date="2025-09" db="UniProtKB">
        <authorList>
            <consortium name="Ensembl"/>
        </authorList>
    </citation>
    <scope>IDENTIFICATION</scope>
</reference>
<dbReference type="Bgee" id="ENSLOCG00000013913">
    <property type="expression patterns" value="Expressed in zone of skin and 7 other cell types or tissues"/>
</dbReference>
<dbReference type="Proteomes" id="UP000018468">
    <property type="component" value="Linkage group LG7"/>
</dbReference>
<dbReference type="Ensembl" id="ENSLOCT00000017182.1">
    <property type="protein sequence ID" value="ENSLOCP00000017151.1"/>
    <property type="gene ID" value="ENSLOCG00000013913.1"/>
</dbReference>
<dbReference type="EMBL" id="AHAT01006952">
    <property type="status" value="NOT_ANNOTATED_CDS"/>
    <property type="molecule type" value="Genomic_DNA"/>
</dbReference>
<feature type="domain" description="Integrase zinc-binding" evidence="2">
    <location>
        <begin position="4"/>
        <end position="62"/>
    </location>
</feature>
<dbReference type="PANTHER" id="PTHR37984">
    <property type="entry name" value="PROTEIN CBG26694"/>
    <property type="match status" value="1"/>
</dbReference>
<dbReference type="InterPro" id="IPR012337">
    <property type="entry name" value="RNaseH-like_sf"/>
</dbReference>
<dbReference type="GeneTree" id="ENSGT01000000214408"/>
<dbReference type="Gene3D" id="3.30.420.10">
    <property type="entry name" value="Ribonuclease H-like superfamily/Ribonuclease H"/>
    <property type="match status" value="1"/>
</dbReference>
<keyword evidence="4" id="KW-1185">Reference proteome</keyword>
<dbReference type="InParanoid" id="W5N942"/>
<evidence type="ECO:0000313" key="4">
    <source>
        <dbReference type="Proteomes" id="UP000018468"/>
    </source>
</evidence>
<sequence length="308" mass="34771">KWVVPRCHRGAMIQHAHDKPCGGHRGIKATYDTIQQVAFWPHMGQDIIAYVKGCLTCSQFQPSRPLHRAPLQKKGMTFPWSNLQMDWVEPLVNHVFSRWGLPLTVDSDRGTHFTATVMATLWNMLGVKAQLHISYHPSILGPGRKNRTVVSMLKKFVSTSSRDWDIKLPLVLMAIRATPHCSTGVPPFEMMTGRKMTLPLHCLYGVEDLSTTGVATAHQYVSDLRAHLQATFAFAQNNLGRSAEGRKAYYDRKAVNQELQVGDKVLYFQFAKPTGVAWKFLPSWTGPHEIVNKVSPVAYQIRIEKGRQ</sequence>
<dbReference type="OMA" id="FLWENIC"/>
<organism evidence="3 4">
    <name type="scientific">Lepisosteus oculatus</name>
    <name type="common">Spotted gar</name>
    <dbReference type="NCBI Taxonomy" id="7918"/>
    <lineage>
        <taxon>Eukaryota</taxon>
        <taxon>Metazoa</taxon>
        <taxon>Chordata</taxon>
        <taxon>Craniata</taxon>
        <taxon>Vertebrata</taxon>
        <taxon>Euteleostomi</taxon>
        <taxon>Actinopterygii</taxon>
        <taxon>Neopterygii</taxon>
        <taxon>Holostei</taxon>
        <taxon>Semionotiformes</taxon>
        <taxon>Lepisosteidae</taxon>
        <taxon>Lepisosteus</taxon>
    </lineage>
</organism>
<proteinExistence type="predicted"/>
<evidence type="ECO:0000313" key="3">
    <source>
        <dbReference type="Ensembl" id="ENSLOCP00000017151.1"/>
    </source>
</evidence>
<dbReference type="GO" id="GO:0003676">
    <property type="term" value="F:nucleic acid binding"/>
    <property type="evidence" value="ECO:0007669"/>
    <property type="project" value="InterPro"/>
</dbReference>
<dbReference type="Gene3D" id="1.10.340.70">
    <property type="match status" value="1"/>
</dbReference>
<name>W5N942_LEPOC</name>
<dbReference type="STRING" id="7918.ENSLOCP00000017151"/>
<dbReference type="PANTHER" id="PTHR37984:SF12">
    <property type="entry name" value="RIBONUCLEASE H"/>
    <property type="match status" value="1"/>
</dbReference>
<reference evidence="4" key="1">
    <citation type="submission" date="2011-12" db="EMBL/GenBank/DDBJ databases">
        <title>The Draft Genome of Lepisosteus oculatus.</title>
        <authorList>
            <consortium name="The Broad Institute Genome Assembly &amp; Analysis Group"/>
            <consortium name="Computational R&amp;D Group"/>
            <consortium name="and Sequencing Platform"/>
            <person name="Di Palma F."/>
            <person name="Alfoldi J."/>
            <person name="Johnson J."/>
            <person name="Berlin A."/>
            <person name="Gnerre S."/>
            <person name="Jaffe D."/>
            <person name="MacCallum I."/>
            <person name="Young S."/>
            <person name="Walker B.J."/>
            <person name="Lander E.S."/>
            <person name="Lindblad-Toh K."/>
        </authorList>
    </citation>
    <scope>NUCLEOTIDE SEQUENCE [LARGE SCALE GENOMIC DNA]</scope>
</reference>
<dbReference type="SUPFAM" id="SSF53098">
    <property type="entry name" value="Ribonuclease H-like"/>
    <property type="match status" value="1"/>
</dbReference>
<dbReference type="eggNOG" id="KOG0017">
    <property type="taxonomic scope" value="Eukaryota"/>
</dbReference>
<reference evidence="3" key="2">
    <citation type="submission" date="2025-08" db="UniProtKB">
        <authorList>
            <consortium name="Ensembl"/>
        </authorList>
    </citation>
    <scope>IDENTIFICATION</scope>
</reference>
<dbReference type="Pfam" id="PF17921">
    <property type="entry name" value="Integrase_H2C2"/>
    <property type="match status" value="1"/>
</dbReference>
<accession>W5N942</accession>
<dbReference type="AlphaFoldDB" id="W5N942"/>
<dbReference type="InterPro" id="IPR036397">
    <property type="entry name" value="RNaseH_sf"/>
</dbReference>
<dbReference type="InterPro" id="IPR050951">
    <property type="entry name" value="Retrovirus_Pol_polyprotein"/>
</dbReference>
<evidence type="ECO:0000259" key="2">
    <source>
        <dbReference type="Pfam" id="PF17921"/>
    </source>
</evidence>
<evidence type="ECO:0000256" key="1">
    <source>
        <dbReference type="ARBA" id="ARBA00039658"/>
    </source>
</evidence>
<dbReference type="InterPro" id="IPR041588">
    <property type="entry name" value="Integrase_H2C2"/>
</dbReference>